<reference evidence="4 5" key="2">
    <citation type="journal article" date="2012" name="PLoS Pathog.">
        <title>Diverse lifestyles and strategies of plant pathogenesis encoded in the genomes of eighteen Dothideomycetes fungi.</title>
        <authorList>
            <person name="Ohm R.A."/>
            <person name="Feau N."/>
            <person name="Henrissat B."/>
            <person name="Schoch C.L."/>
            <person name="Horwitz B.A."/>
            <person name="Barry K.W."/>
            <person name="Condon B.J."/>
            <person name="Copeland A.C."/>
            <person name="Dhillon B."/>
            <person name="Glaser F."/>
            <person name="Hesse C.N."/>
            <person name="Kosti I."/>
            <person name="LaButti K."/>
            <person name="Lindquist E.A."/>
            <person name="Lucas S."/>
            <person name="Salamov A.A."/>
            <person name="Bradshaw R.E."/>
            <person name="Ciuffetti L."/>
            <person name="Hamelin R.C."/>
            <person name="Kema G.H.J."/>
            <person name="Lawrence C."/>
            <person name="Scott J.A."/>
            <person name="Spatafora J.W."/>
            <person name="Turgeon B.G."/>
            <person name="de Wit P.J.G.M."/>
            <person name="Zhong S."/>
            <person name="Goodwin S.B."/>
            <person name="Grigoriev I.V."/>
        </authorList>
    </citation>
    <scope>NUCLEOTIDE SEQUENCE [LARGE SCALE GENOMIC DNA]</scope>
    <source>
        <strain evidence="5">NZE10 / CBS 128990</strain>
    </source>
</reference>
<dbReference type="PANTHER" id="PTHR47336">
    <property type="entry name" value="TRANSCRIPTION FACTOR HMS1-RELATED"/>
    <property type="match status" value="1"/>
</dbReference>
<dbReference type="STRING" id="675120.N1Q2V0"/>
<proteinExistence type="predicted"/>
<feature type="compositionally biased region" description="Low complexity" evidence="2">
    <location>
        <begin position="388"/>
        <end position="397"/>
    </location>
</feature>
<dbReference type="EMBL" id="KB446535">
    <property type="protein sequence ID" value="EME50076.1"/>
    <property type="molecule type" value="Genomic_DNA"/>
</dbReference>
<dbReference type="GO" id="GO:0046983">
    <property type="term" value="F:protein dimerization activity"/>
    <property type="evidence" value="ECO:0007669"/>
    <property type="project" value="InterPro"/>
</dbReference>
<feature type="domain" description="BHLH" evidence="3">
    <location>
        <begin position="238"/>
        <end position="306"/>
    </location>
</feature>
<feature type="compositionally biased region" description="Polar residues" evidence="2">
    <location>
        <begin position="49"/>
        <end position="60"/>
    </location>
</feature>
<accession>N1Q2V0</accession>
<dbReference type="OrthoDB" id="2133190at2759"/>
<feature type="region of interest" description="Disordered" evidence="2">
    <location>
        <begin position="148"/>
        <end position="245"/>
    </location>
</feature>
<dbReference type="HOGENOM" id="CLU_008057_1_0_1"/>
<dbReference type="GO" id="GO:0032933">
    <property type="term" value="P:SREBP signaling pathway"/>
    <property type="evidence" value="ECO:0007669"/>
    <property type="project" value="InterPro"/>
</dbReference>
<feature type="compositionally biased region" description="Polar residues" evidence="2">
    <location>
        <begin position="1"/>
        <end position="23"/>
    </location>
</feature>
<dbReference type="GO" id="GO:0045944">
    <property type="term" value="P:positive regulation of transcription by RNA polymerase II"/>
    <property type="evidence" value="ECO:0007669"/>
    <property type="project" value="InterPro"/>
</dbReference>
<dbReference type="InterPro" id="IPR052099">
    <property type="entry name" value="Regulatory_TF_Diverse"/>
</dbReference>
<feature type="compositionally biased region" description="Low complexity" evidence="2">
    <location>
        <begin position="342"/>
        <end position="363"/>
    </location>
</feature>
<dbReference type="InterPro" id="IPR019006">
    <property type="entry name" value="Sre1_C"/>
</dbReference>
<name>N1Q2V0_DOTSN</name>
<dbReference type="Pfam" id="PF09427">
    <property type="entry name" value="DUF2014"/>
    <property type="match status" value="1"/>
</dbReference>
<feature type="compositionally biased region" description="Polar residues" evidence="2">
    <location>
        <begin position="364"/>
        <end position="374"/>
    </location>
</feature>
<dbReference type="InterPro" id="IPR036638">
    <property type="entry name" value="HLH_DNA-bd_sf"/>
</dbReference>
<dbReference type="Gene3D" id="4.10.280.10">
    <property type="entry name" value="Helix-loop-helix DNA-binding domain"/>
    <property type="match status" value="1"/>
</dbReference>
<evidence type="ECO:0000256" key="2">
    <source>
        <dbReference type="SAM" id="MobiDB-lite"/>
    </source>
</evidence>
<protein>
    <recommendedName>
        <fullName evidence="3">BHLH domain-containing protein</fullName>
    </recommendedName>
</protein>
<evidence type="ECO:0000313" key="5">
    <source>
        <dbReference type="Proteomes" id="UP000016933"/>
    </source>
</evidence>
<dbReference type="PROSITE" id="PS50888">
    <property type="entry name" value="BHLH"/>
    <property type="match status" value="1"/>
</dbReference>
<keyword evidence="1" id="KW-0175">Coiled coil</keyword>
<feature type="region of interest" description="Disordered" evidence="2">
    <location>
        <begin position="1"/>
        <end position="65"/>
    </location>
</feature>
<evidence type="ECO:0000259" key="3">
    <source>
        <dbReference type="PROSITE" id="PS50888"/>
    </source>
</evidence>
<sequence length="982" mass="106199">MDNSWQGGFSQQQLSAFNSQLDAGQNDEDWETWLRWDPAGEATSPGDGTYNSGSSKNDSPLQDPLFASFDQINDEPLNPPLIVGDGDLGFSAEHGLANEPFLFGDFGEIGTGFNFDQSTEQHKIQGIPDVGTTTAVWPLLSNDGPDTSLDLSALSNDQSQQPTSALTAAAPSLHHSPESSSHQRTSIASTTSPAPASAPPKKKGGRKRKAETQLQPQPETSPQNADGGSGEEGEDGPIKKTSHNVIEKRYRNNLNDKIVELRNAVPALRAVGRNGEEVENLEGLTPAHKLNKATVMAKATEYIRHLEKRNKTMSDEMDVLKAQLAKVEAAIGKSKDRQASFSMSIAGSPTSSSSRSREASSASQVGTPSFLNVPQDQVSRFGQPVVQQQYMQQQNQPAYVRPPNPPVDAQKQPQVVKGRGGFMNKVMLGTMAGVMAMEGLTEQEDSSDRSMAALPTYLFKRGTGASPTSAAGLSRQAVVPLLKMMLVIGALVYLLAPLLTFSSRRKQKMRAATQLPKAPSLASPVEVRRKAWDTAIQSVWVPKHFLVEVVAVGLKMLSLSVRRLIGSEAFTNITGTSKEEEAARIKAWDIAIDAQLAGGDAQVSYYRLLLTLMESGTLPDSPARLAQKAVHFRVFFWEVANAGYGNMIGFKQFTEKVGKYYWDSARRLQKELIHANSHGRPDNEDEVEMLPDHLARLVELDSDEVLSDEMIQRAWNLAWNKPSAYALVPNAARDSVVEDHAIRSPLDAVAAWYTNTVIDDTLADALSETASIIDVEYYVGLALSVAPPASSTHVRALTAKAVLSNTNREANIIVALEALPVISPSGGMNIVNHAPASPDVCTALTLAKLISLCSHKSLWVARERAYRALQGVQPAPGEFTSLTAIATYRLLRDLGGRKDLSRTAQRGMEELAGSLRVWVGTSGGRDSGLGNEGRTKLVKLCLRIAKQLGGWDERDSGYGSAVQSQSSSPVRGIAMPNMMVVT</sequence>
<feature type="coiled-coil region" evidence="1">
    <location>
        <begin position="296"/>
        <end position="337"/>
    </location>
</feature>
<gene>
    <name evidence="4" type="ORF">DOTSEDRAFT_68813</name>
</gene>
<feature type="region of interest" description="Disordered" evidence="2">
    <location>
        <begin position="338"/>
        <end position="374"/>
    </location>
</feature>
<dbReference type="Pfam" id="PF00010">
    <property type="entry name" value="HLH"/>
    <property type="match status" value="1"/>
</dbReference>
<dbReference type="SUPFAM" id="SSF47459">
    <property type="entry name" value="HLH, helix-loop-helix DNA-binding domain"/>
    <property type="match status" value="1"/>
</dbReference>
<feature type="compositionally biased region" description="Polar residues" evidence="2">
    <location>
        <begin position="149"/>
        <end position="166"/>
    </location>
</feature>
<dbReference type="AlphaFoldDB" id="N1Q2V0"/>
<keyword evidence="5" id="KW-1185">Reference proteome</keyword>
<dbReference type="CDD" id="cd11399">
    <property type="entry name" value="bHLHzip_scHMS1_like"/>
    <property type="match status" value="1"/>
</dbReference>
<dbReference type="Proteomes" id="UP000016933">
    <property type="component" value="Unassembled WGS sequence"/>
</dbReference>
<dbReference type="SMART" id="SM00353">
    <property type="entry name" value="HLH"/>
    <property type="match status" value="1"/>
</dbReference>
<dbReference type="eggNOG" id="KOG2588">
    <property type="taxonomic scope" value="Eukaryota"/>
</dbReference>
<evidence type="ECO:0000256" key="1">
    <source>
        <dbReference type="SAM" id="Coils"/>
    </source>
</evidence>
<feature type="compositionally biased region" description="Polar residues" evidence="2">
    <location>
        <begin position="212"/>
        <end position="224"/>
    </location>
</feature>
<dbReference type="OMA" id="WVYSEQQ"/>
<reference evidence="5" key="1">
    <citation type="journal article" date="2012" name="PLoS Genet.">
        <title>The genomes of the fungal plant pathogens Cladosporium fulvum and Dothistroma septosporum reveal adaptation to different hosts and lifestyles but also signatures of common ancestry.</title>
        <authorList>
            <person name="de Wit P.J.G.M."/>
            <person name="van der Burgt A."/>
            <person name="Oekmen B."/>
            <person name="Stergiopoulos I."/>
            <person name="Abd-Elsalam K.A."/>
            <person name="Aerts A.L."/>
            <person name="Bahkali A.H."/>
            <person name="Beenen H.G."/>
            <person name="Chettri P."/>
            <person name="Cox M.P."/>
            <person name="Datema E."/>
            <person name="de Vries R.P."/>
            <person name="Dhillon B."/>
            <person name="Ganley A.R."/>
            <person name="Griffiths S.A."/>
            <person name="Guo Y."/>
            <person name="Hamelin R.C."/>
            <person name="Henrissat B."/>
            <person name="Kabir M.S."/>
            <person name="Jashni M.K."/>
            <person name="Kema G."/>
            <person name="Klaubauf S."/>
            <person name="Lapidus A."/>
            <person name="Levasseur A."/>
            <person name="Lindquist E."/>
            <person name="Mehrabi R."/>
            <person name="Ohm R.A."/>
            <person name="Owen T.J."/>
            <person name="Salamov A."/>
            <person name="Schwelm A."/>
            <person name="Schijlen E."/>
            <person name="Sun H."/>
            <person name="van den Burg H.A."/>
            <person name="van Ham R.C.H.J."/>
            <person name="Zhang S."/>
            <person name="Goodwin S.B."/>
            <person name="Grigoriev I.V."/>
            <person name="Collemare J."/>
            <person name="Bradshaw R.E."/>
        </authorList>
    </citation>
    <scope>NUCLEOTIDE SEQUENCE [LARGE SCALE GENOMIC DNA]</scope>
    <source>
        <strain evidence="5">NZE10 / CBS 128990</strain>
    </source>
</reference>
<feature type="compositionally biased region" description="Basic residues" evidence="2">
    <location>
        <begin position="200"/>
        <end position="209"/>
    </location>
</feature>
<organism evidence="4 5">
    <name type="scientific">Dothistroma septosporum (strain NZE10 / CBS 128990)</name>
    <name type="common">Red band needle blight fungus</name>
    <name type="synonym">Mycosphaerella pini</name>
    <dbReference type="NCBI Taxonomy" id="675120"/>
    <lineage>
        <taxon>Eukaryota</taxon>
        <taxon>Fungi</taxon>
        <taxon>Dikarya</taxon>
        <taxon>Ascomycota</taxon>
        <taxon>Pezizomycotina</taxon>
        <taxon>Dothideomycetes</taxon>
        <taxon>Dothideomycetidae</taxon>
        <taxon>Mycosphaerellales</taxon>
        <taxon>Mycosphaerellaceae</taxon>
        <taxon>Dothistroma</taxon>
    </lineage>
</organism>
<dbReference type="InterPro" id="IPR011598">
    <property type="entry name" value="bHLH_dom"/>
</dbReference>
<feature type="compositionally biased region" description="Low complexity" evidence="2">
    <location>
        <begin position="168"/>
        <end position="195"/>
    </location>
</feature>
<evidence type="ECO:0000313" key="4">
    <source>
        <dbReference type="EMBL" id="EME50076.1"/>
    </source>
</evidence>
<feature type="region of interest" description="Disordered" evidence="2">
    <location>
        <begin position="388"/>
        <end position="408"/>
    </location>
</feature>
<dbReference type="PANTHER" id="PTHR47336:SF2">
    <property type="entry name" value="TRANSCRIPTION FACTOR HMS1-RELATED"/>
    <property type="match status" value="1"/>
</dbReference>